<evidence type="ECO:0000256" key="2">
    <source>
        <dbReference type="ARBA" id="ARBA00006156"/>
    </source>
</evidence>
<keyword evidence="10" id="KW-0966">Cell projection</keyword>
<evidence type="ECO:0000256" key="1">
    <source>
        <dbReference type="ARBA" id="ARBA00004651"/>
    </source>
</evidence>
<dbReference type="AlphaFoldDB" id="A0A1H7HQQ4"/>
<accession>A0A1H7HQQ4</accession>
<evidence type="ECO:0000256" key="7">
    <source>
        <dbReference type="ARBA" id="ARBA00023136"/>
    </source>
</evidence>
<comment type="similarity">
    <text evidence="2 9">Belongs to the FliQ/MopD/SpaQ family.</text>
</comment>
<dbReference type="InterPro" id="IPR006306">
    <property type="entry name" value="T3SS_HrpO"/>
</dbReference>
<keyword evidence="7 9" id="KW-0472">Membrane</keyword>
<dbReference type="PANTHER" id="PTHR34040">
    <property type="entry name" value="FLAGELLAR BIOSYNTHETIC PROTEIN FLIQ"/>
    <property type="match status" value="1"/>
</dbReference>
<keyword evidence="11" id="KW-1185">Reference proteome</keyword>
<dbReference type="GO" id="GO:0044780">
    <property type="term" value="P:bacterial-type flagellum assembly"/>
    <property type="evidence" value="ECO:0007669"/>
    <property type="project" value="InterPro"/>
</dbReference>
<evidence type="ECO:0000256" key="3">
    <source>
        <dbReference type="ARBA" id="ARBA00021718"/>
    </source>
</evidence>
<dbReference type="Pfam" id="PF01313">
    <property type="entry name" value="Bac_export_3"/>
    <property type="match status" value="1"/>
</dbReference>
<keyword evidence="5 9" id="KW-0812">Transmembrane</keyword>
<evidence type="ECO:0000313" key="11">
    <source>
        <dbReference type="Proteomes" id="UP000182719"/>
    </source>
</evidence>
<keyword evidence="8 9" id="KW-0975">Bacterial flagellum</keyword>
<dbReference type="InterPro" id="IPR002191">
    <property type="entry name" value="Bac_export_3"/>
</dbReference>
<organism evidence="10 11">
    <name type="scientific">Stigmatella aurantiaca</name>
    <dbReference type="NCBI Taxonomy" id="41"/>
    <lineage>
        <taxon>Bacteria</taxon>
        <taxon>Pseudomonadati</taxon>
        <taxon>Myxococcota</taxon>
        <taxon>Myxococcia</taxon>
        <taxon>Myxococcales</taxon>
        <taxon>Cystobacterineae</taxon>
        <taxon>Archangiaceae</taxon>
        <taxon>Stigmatella</taxon>
    </lineage>
</organism>
<dbReference type="GO" id="GO:0005886">
    <property type="term" value="C:plasma membrane"/>
    <property type="evidence" value="ECO:0007669"/>
    <property type="project" value="UniProtKB-SubCell"/>
</dbReference>
<dbReference type="NCBIfam" id="TIGR01402">
    <property type="entry name" value="fliQ"/>
    <property type="match status" value="1"/>
</dbReference>
<dbReference type="Proteomes" id="UP000182719">
    <property type="component" value="Unassembled WGS sequence"/>
</dbReference>
<evidence type="ECO:0000256" key="8">
    <source>
        <dbReference type="ARBA" id="ARBA00023143"/>
    </source>
</evidence>
<evidence type="ECO:0000256" key="5">
    <source>
        <dbReference type="ARBA" id="ARBA00022692"/>
    </source>
</evidence>
<comment type="subcellular location">
    <subcellularLocation>
        <location evidence="1 9">Cell membrane</location>
        <topology evidence="1">Multi-pass membrane protein</topology>
    </subcellularLocation>
    <subcellularLocation>
        <location evidence="9">Bacterial flagellum basal body</location>
    </subcellularLocation>
</comment>
<comment type="function">
    <text evidence="9">Role in flagellar biosynthesis.</text>
</comment>
<keyword evidence="4 9" id="KW-1003">Cell membrane</keyword>
<feature type="transmembrane region" description="Helical" evidence="9">
    <location>
        <begin position="49"/>
        <end position="67"/>
    </location>
</feature>
<name>A0A1H7HQQ4_STIAU</name>
<evidence type="ECO:0000313" key="10">
    <source>
        <dbReference type="EMBL" id="SEK51997.1"/>
    </source>
</evidence>
<dbReference type="EMBL" id="FOAP01000001">
    <property type="protein sequence ID" value="SEK51997.1"/>
    <property type="molecule type" value="Genomic_DNA"/>
</dbReference>
<keyword evidence="10" id="KW-0282">Flagellum</keyword>
<proteinExistence type="inferred from homology"/>
<dbReference type="RefSeq" id="WP_075004964.1">
    <property type="nucleotide sequence ID" value="NZ_FOAP01000001.1"/>
</dbReference>
<protein>
    <recommendedName>
        <fullName evidence="3 9">Flagellar biosynthetic protein FliQ</fullName>
    </recommendedName>
</protein>
<dbReference type="PIRSF" id="PIRSF004669">
    <property type="entry name" value="FliQ"/>
    <property type="match status" value="1"/>
</dbReference>
<evidence type="ECO:0000256" key="4">
    <source>
        <dbReference type="ARBA" id="ARBA00022475"/>
    </source>
</evidence>
<keyword evidence="10" id="KW-0969">Cilium</keyword>
<evidence type="ECO:0000256" key="9">
    <source>
        <dbReference type="RuleBase" id="RU364090"/>
    </source>
</evidence>
<feature type="transmembrane region" description="Helical" evidence="9">
    <location>
        <begin position="12"/>
        <end position="37"/>
    </location>
</feature>
<keyword evidence="6 9" id="KW-1133">Transmembrane helix</keyword>
<dbReference type="InterPro" id="IPR006305">
    <property type="entry name" value="FliQ"/>
</dbReference>
<sequence length="88" mass="9771">MHQLSVITQQALFLVLIVSAPPVLISLIVGFIIALFQATTQIQEQTLTFAPKVVIVFIVLAMAGPWIGHQLLRFTFHVFDRFPALING</sequence>
<dbReference type="GO" id="GO:0009306">
    <property type="term" value="P:protein secretion"/>
    <property type="evidence" value="ECO:0007669"/>
    <property type="project" value="InterPro"/>
</dbReference>
<dbReference type="OrthoDB" id="9806440at2"/>
<dbReference type="GO" id="GO:0009425">
    <property type="term" value="C:bacterial-type flagellum basal body"/>
    <property type="evidence" value="ECO:0007669"/>
    <property type="project" value="UniProtKB-SubCell"/>
</dbReference>
<dbReference type="NCBIfam" id="TIGR01403">
    <property type="entry name" value="fliQ_rel_III"/>
    <property type="match status" value="1"/>
</dbReference>
<dbReference type="PRINTS" id="PR00952">
    <property type="entry name" value="TYPE3IMQPROT"/>
</dbReference>
<dbReference type="PANTHER" id="PTHR34040:SF2">
    <property type="entry name" value="FLAGELLAR BIOSYNTHETIC PROTEIN FLIQ"/>
    <property type="match status" value="1"/>
</dbReference>
<reference evidence="11" key="1">
    <citation type="submission" date="2016-10" db="EMBL/GenBank/DDBJ databases">
        <authorList>
            <person name="Varghese N."/>
            <person name="Submissions S."/>
        </authorList>
    </citation>
    <scope>NUCLEOTIDE SEQUENCE [LARGE SCALE GENOMIC DNA]</scope>
    <source>
        <strain evidence="11">DSM 17044</strain>
    </source>
</reference>
<evidence type="ECO:0000256" key="6">
    <source>
        <dbReference type="ARBA" id="ARBA00022989"/>
    </source>
</evidence>
<gene>
    <name evidence="9" type="primary">fliQ</name>
    <name evidence="10" type="ORF">SAMN05444354_101774</name>
</gene>